<sequence>MSRRYTKICGSKKAIEGCRKYPVKDRSNLTRDFLSVHLQVPTTMASSAAHDDEWQREKHYQQLYEDIDQGNWERAISFLESNPEAIEGRITEDEDTPLISAVKRGVKIHFLEKLVEQMSPEQLALDNAMGSTALHAAAVRGNTNAARLFVKKNPLLPFIRNYGGSLPLHLAALRGKREMTNYLWEEVTSYHGEKGKLSELTASSLIHHMINARFYDLAAQLLESYPRLVWEPECPLKLMVQDPSAFRSGLRFNIWQNLIYFCAPLKSEDLPISGFQKLHAKFWNVLEILVPHIKHIGDTKLLHCQVRQLVNHICKKVVLLDSPEAYSILGESFILATKNGIHEVVEVILKKFPSAIGFKDEDNNTAFQLAIMYRHEIIFNIINQYGGQEEFLSDLVDNKGNNILHLAGYLARENRLNLMSPAILQVQRELQWYKEVERLVLPAKTESKNSDDKTPLMVFIKEHSSMITNEQQWMKGMANSCTVAATLIAGVAFAAALTIPGGNNDAGFPILTKEASFMIFNISNIVALFSSLSTVIIFLAILISRYTVNDFLYALPRRLIMGLLALFLSITSMIVSFSAAVYLVSPQRKPFIILTTIFASVPVTLFFFLQFPLLLNIMKSTYFPRIFSSHKSNKES</sequence>
<feature type="transmembrane region" description="Helical" evidence="1">
    <location>
        <begin position="476"/>
        <end position="499"/>
    </location>
</feature>
<evidence type="ECO:0000313" key="3">
    <source>
        <dbReference type="EMBL" id="KAA8547135.1"/>
    </source>
</evidence>
<name>A0A5J5BVU5_9ASTE</name>
<evidence type="ECO:0000313" key="4">
    <source>
        <dbReference type="Proteomes" id="UP000325577"/>
    </source>
</evidence>
<dbReference type="Pfam" id="PF13962">
    <property type="entry name" value="PGG"/>
    <property type="match status" value="1"/>
</dbReference>
<dbReference type="AlphaFoldDB" id="A0A5J5BVU5"/>
<dbReference type="Pfam" id="PF12796">
    <property type="entry name" value="Ank_2"/>
    <property type="match status" value="1"/>
</dbReference>
<feature type="domain" description="PGG" evidence="2">
    <location>
        <begin position="472"/>
        <end position="584"/>
    </location>
</feature>
<dbReference type="OrthoDB" id="1925304at2759"/>
<dbReference type="SUPFAM" id="SSF48403">
    <property type="entry name" value="Ankyrin repeat"/>
    <property type="match status" value="1"/>
</dbReference>
<dbReference type="Gene3D" id="1.25.40.20">
    <property type="entry name" value="Ankyrin repeat-containing domain"/>
    <property type="match status" value="2"/>
</dbReference>
<dbReference type="PANTHER" id="PTHR24177">
    <property type="entry name" value="CASKIN"/>
    <property type="match status" value="1"/>
</dbReference>
<reference evidence="3 4" key="1">
    <citation type="submission" date="2019-09" db="EMBL/GenBank/DDBJ databases">
        <title>A chromosome-level genome assembly of the Chinese tupelo Nyssa sinensis.</title>
        <authorList>
            <person name="Yang X."/>
            <person name="Kang M."/>
            <person name="Yang Y."/>
            <person name="Xiong H."/>
            <person name="Wang M."/>
            <person name="Zhang Z."/>
            <person name="Wang Z."/>
            <person name="Wu H."/>
            <person name="Ma T."/>
            <person name="Liu J."/>
            <person name="Xi Z."/>
        </authorList>
    </citation>
    <scope>NUCLEOTIDE SEQUENCE [LARGE SCALE GENOMIC DNA]</scope>
    <source>
        <strain evidence="3">J267</strain>
        <tissue evidence="3">Leaf</tissue>
    </source>
</reference>
<keyword evidence="1" id="KW-0472">Membrane</keyword>
<accession>A0A5J5BVU5</accession>
<keyword evidence="1" id="KW-0812">Transmembrane</keyword>
<evidence type="ECO:0000256" key="1">
    <source>
        <dbReference type="SAM" id="Phobius"/>
    </source>
</evidence>
<dbReference type="SMART" id="SM00248">
    <property type="entry name" value="ANK"/>
    <property type="match status" value="4"/>
</dbReference>
<proteinExistence type="predicted"/>
<dbReference type="InterPro" id="IPR026961">
    <property type="entry name" value="PGG_dom"/>
</dbReference>
<dbReference type="EMBL" id="CM018032">
    <property type="protein sequence ID" value="KAA8547135.1"/>
    <property type="molecule type" value="Genomic_DNA"/>
</dbReference>
<feature type="transmembrane region" description="Helical" evidence="1">
    <location>
        <begin position="563"/>
        <end position="585"/>
    </location>
</feature>
<gene>
    <name evidence="3" type="ORF">F0562_003564</name>
</gene>
<dbReference type="GO" id="GO:0016020">
    <property type="term" value="C:membrane"/>
    <property type="evidence" value="ECO:0007669"/>
    <property type="project" value="TreeGrafter"/>
</dbReference>
<organism evidence="3 4">
    <name type="scientific">Nyssa sinensis</name>
    <dbReference type="NCBI Taxonomy" id="561372"/>
    <lineage>
        <taxon>Eukaryota</taxon>
        <taxon>Viridiplantae</taxon>
        <taxon>Streptophyta</taxon>
        <taxon>Embryophyta</taxon>
        <taxon>Tracheophyta</taxon>
        <taxon>Spermatophyta</taxon>
        <taxon>Magnoliopsida</taxon>
        <taxon>eudicotyledons</taxon>
        <taxon>Gunneridae</taxon>
        <taxon>Pentapetalae</taxon>
        <taxon>asterids</taxon>
        <taxon>Cornales</taxon>
        <taxon>Nyssaceae</taxon>
        <taxon>Nyssa</taxon>
    </lineage>
</organism>
<dbReference type="InterPro" id="IPR036770">
    <property type="entry name" value="Ankyrin_rpt-contain_sf"/>
</dbReference>
<keyword evidence="4" id="KW-1185">Reference proteome</keyword>
<dbReference type="PANTHER" id="PTHR24177:SF482">
    <property type="entry name" value="PGG DOMAIN-CONTAINING PROTEIN"/>
    <property type="match status" value="1"/>
</dbReference>
<feature type="transmembrane region" description="Helical" evidence="1">
    <location>
        <begin position="519"/>
        <end position="543"/>
    </location>
</feature>
<dbReference type="InterPro" id="IPR002110">
    <property type="entry name" value="Ankyrin_rpt"/>
</dbReference>
<protein>
    <recommendedName>
        <fullName evidence="2">PGG domain-containing protein</fullName>
    </recommendedName>
</protein>
<keyword evidence="1" id="KW-1133">Transmembrane helix</keyword>
<evidence type="ECO:0000259" key="2">
    <source>
        <dbReference type="Pfam" id="PF13962"/>
    </source>
</evidence>
<feature type="transmembrane region" description="Helical" evidence="1">
    <location>
        <begin position="591"/>
        <end position="615"/>
    </location>
</feature>
<dbReference type="Proteomes" id="UP000325577">
    <property type="component" value="Linkage Group LG1"/>
</dbReference>